<evidence type="ECO:0000313" key="4">
    <source>
        <dbReference type="EMBL" id="WAM33469.1"/>
    </source>
</evidence>
<reference evidence="4" key="1">
    <citation type="submission" date="2022-12" db="EMBL/GenBank/DDBJ databases">
        <authorList>
            <person name="Bing R.G."/>
            <person name="Willard D.J."/>
            <person name="Manesh M.J.H."/>
            <person name="Laemthong T."/>
            <person name="Crosby J.R."/>
            <person name="Kelly R.M."/>
        </authorList>
    </citation>
    <scope>NUCLEOTIDE SEQUENCE</scope>
    <source>
        <strain evidence="4">DSM 8990</strain>
    </source>
</reference>
<keyword evidence="3" id="KW-0732">Signal</keyword>
<keyword evidence="5" id="KW-1185">Reference proteome</keyword>
<evidence type="ECO:0000313" key="5">
    <source>
        <dbReference type="Proteomes" id="UP001164909"/>
    </source>
</evidence>
<dbReference type="InterPro" id="IPR006127">
    <property type="entry name" value="ZnuA-like"/>
</dbReference>
<evidence type="ECO:0000256" key="2">
    <source>
        <dbReference type="ARBA" id="ARBA00022448"/>
    </source>
</evidence>
<dbReference type="EMBL" id="CP113865">
    <property type="protein sequence ID" value="WAM33469.1"/>
    <property type="molecule type" value="Genomic_DNA"/>
</dbReference>
<organism evidence="4 5">
    <name type="scientific">Caldicellulosiruptor morganii</name>
    <dbReference type="NCBI Taxonomy" id="1387555"/>
    <lineage>
        <taxon>Bacteria</taxon>
        <taxon>Bacillati</taxon>
        <taxon>Bacillota</taxon>
        <taxon>Bacillota incertae sedis</taxon>
        <taxon>Caldicellulosiruptorales</taxon>
        <taxon>Caldicellulosiruptoraceae</taxon>
        <taxon>Caldicellulosiruptor</taxon>
    </lineage>
</organism>
<dbReference type="Pfam" id="PF01297">
    <property type="entry name" value="ZnuA"/>
    <property type="match status" value="1"/>
</dbReference>
<dbReference type="Gene3D" id="3.40.50.1980">
    <property type="entry name" value="Nitrogenase molybdenum iron protein domain"/>
    <property type="match status" value="2"/>
</dbReference>
<dbReference type="PANTHER" id="PTHR42953:SF3">
    <property type="entry name" value="HIGH-AFFINITY ZINC UPTAKE SYSTEM PROTEIN ZNUA"/>
    <property type="match status" value="1"/>
</dbReference>
<accession>A0ABY7BKX6</accession>
<dbReference type="PROSITE" id="PS51257">
    <property type="entry name" value="PROKAR_LIPOPROTEIN"/>
    <property type="match status" value="1"/>
</dbReference>
<keyword evidence="2" id="KW-0813">Transport</keyword>
<dbReference type="SUPFAM" id="SSF53807">
    <property type="entry name" value="Helical backbone' metal receptor"/>
    <property type="match status" value="1"/>
</dbReference>
<name>A0ABY7BKX6_9FIRM</name>
<sequence length="286" mass="32669">MKKWIHFLVLITIMFSFLLGGCSLQSKSTNTVYTTIYPVYSLTKLIAKDKIKVEKIVKDGAEIHSFEPSSRDIAKLTSSKAVIYLGLVDEWVKKPLEGTKTKIFKASDGIVFQNSDPHIWTSPELLKKMAKNIKDALTRIDPKNRQYYETNYNFVISKLDELDKKFQDVVSRAKRKEFLISHPAFGYLAKQYGLLQYSITGVNEEEEPSAAKMKEIIKLIRKKNIKYILVDPNENLPAVKSLAKDTGVKITYVYGMGIVSKEQSERETILSLMEKNLKAFEIVLNN</sequence>
<gene>
    <name evidence="4" type="ORF">OTK00_001970</name>
</gene>
<dbReference type="PANTHER" id="PTHR42953">
    <property type="entry name" value="HIGH-AFFINITY ZINC UPTAKE SYSTEM PROTEIN ZNUA-RELATED"/>
    <property type="match status" value="1"/>
</dbReference>
<evidence type="ECO:0000256" key="3">
    <source>
        <dbReference type="ARBA" id="ARBA00022729"/>
    </source>
</evidence>
<dbReference type="Proteomes" id="UP001164909">
    <property type="component" value="Chromosome"/>
</dbReference>
<evidence type="ECO:0000256" key="1">
    <source>
        <dbReference type="ARBA" id="ARBA00011028"/>
    </source>
</evidence>
<dbReference type="InterPro" id="IPR050492">
    <property type="entry name" value="Bact_metal-bind_prot9"/>
</dbReference>
<comment type="similarity">
    <text evidence="1">Belongs to the bacterial solute-binding protein 9 family.</text>
</comment>
<protein>
    <submittedName>
        <fullName evidence="4">Metal ABC transporter substrate-binding protein</fullName>
    </submittedName>
</protein>
<dbReference type="RefSeq" id="WP_045168971.1">
    <property type="nucleotide sequence ID" value="NZ_CP113865.1"/>
</dbReference>
<proteinExistence type="inferred from homology"/>